<dbReference type="PROSITE" id="PS50111">
    <property type="entry name" value="CHEMOTAXIS_TRANSDUC_2"/>
    <property type="match status" value="1"/>
</dbReference>
<comment type="caution">
    <text evidence="11">The sequence shown here is derived from an EMBL/GenBank/DDBJ whole genome shotgun (WGS) entry which is preliminary data.</text>
</comment>
<evidence type="ECO:0000313" key="12">
    <source>
        <dbReference type="Proteomes" id="UP001235840"/>
    </source>
</evidence>
<keyword evidence="8" id="KW-1133">Transmembrane helix</keyword>
<dbReference type="Proteomes" id="UP001235840">
    <property type="component" value="Unassembled WGS sequence"/>
</dbReference>
<dbReference type="EMBL" id="JAUSTY010000001">
    <property type="protein sequence ID" value="MDQ0164168.1"/>
    <property type="molecule type" value="Genomic_DNA"/>
</dbReference>
<name>A0ABT9VT51_9BACI</name>
<sequence length="548" mass="61388">MKWIKNLKLRVLLLAPMLILILISVGAIGLISYVQSKEAVIQVIERQLSSEVELIKDKLVLLKQTVSNQEFESKLSYALQLQYNSFRQYDLDALQFKINLDKQMEPMTEQSKIELPELSTEVIESMLEQRHGVTHAQGYTLGYTYSVELAAMYVIALEEQNYLSPIYNMRNSILAVVAVCIVLTALIGFTTVRMITMPLQKLKLAMDKVTQGDLSQRVNHQVFALELSSVSKDFNTMVERIEELNVSLSQAGSKLGEVGEILYQHALDGEQGSSALRESIQVISEGTLQQVNVVEQNERLFERMKEVIHRMADQTAATSEQSQELVQTLHTGKEAMQGLAQSMYHLTDEISEVSTAALNLQQHSEQIENILGIIEEIADQTKLLAINAALEAARAGEAGRGFSVVAQEIKRLADSSTSSTKSIYEHTSRVKNEIELVVKKVQSVYTESDKGKQSAVSSDRQLGRMEQSMNHTESHIKQLATEIEGIYEALGQVEDRMRSFAAISQQTNEQSREINLFSERQYANSIENRKLASQVAELSSGLKGKESY</sequence>
<comment type="similarity">
    <text evidence="5">Belongs to the methyl-accepting chemotaxis (MCP) protein family.</text>
</comment>
<keyword evidence="8" id="KW-0812">Transmembrane</keyword>
<dbReference type="Gene3D" id="1.10.287.950">
    <property type="entry name" value="Methyl-accepting chemotaxis protein"/>
    <property type="match status" value="1"/>
</dbReference>
<dbReference type="PANTHER" id="PTHR32089">
    <property type="entry name" value="METHYL-ACCEPTING CHEMOTAXIS PROTEIN MCPB"/>
    <property type="match status" value="1"/>
</dbReference>
<evidence type="ECO:0000256" key="3">
    <source>
        <dbReference type="ARBA" id="ARBA00023136"/>
    </source>
</evidence>
<feature type="domain" description="HAMP" evidence="10">
    <location>
        <begin position="193"/>
        <end position="246"/>
    </location>
</feature>
<dbReference type="SUPFAM" id="SSF58104">
    <property type="entry name" value="Methyl-accepting chemotaxis protein (MCP) signaling domain"/>
    <property type="match status" value="1"/>
</dbReference>
<keyword evidence="4 6" id="KW-0807">Transducer</keyword>
<keyword evidence="12" id="KW-1185">Reference proteome</keyword>
<dbReference type="Pfam" id="PF00015">
    <property type="entry name" value="MCPsignal"/>
    <property type="match status" value="1"/>
</dbReference>
<feature type="domain" description="Methyl-accepting transducer" evidence="9">
    <location>
        <begin position="265"/>
        <end position="515"/>
    </location>
</feature>
<proteinExistence type="inferred from homology"/>
<comment type="subcellular location">
    <subcellularLocation>
        <location evidence="1">Cell membrane</location>
    </subcellularLocation>
</comment>
<accession>A0ABT9VT51</accession>
<dbReference type="Pfam" id="PF00672">
    <property type="entry name" value="HAMP"/>
    <property type="match status" value="1"/>
</dbReference>
<organism evidence="11 12">
    <name type="scientific">Caldalkalibacillus horti</name>
    <dbReference type="NCBI Taxonomy" id="77523"/>
    <lineage>
        <taxon>Bacteria</taxon>
        <taxon>Bacillati</taxon>
        <taxon>Bacillota</taxon>
        <taxon>Bacilli</taxon>
        <taxon>Bacillales</taxon>
        <taxon>Bacillaceae</taxon>
        <taxon>Caldalkalibacillus</taxon>
    </lineage>
</organism>
<evidence type="ECO:0000256" key="6">
    <source>
        <dbReference type="PROSITE-ProRule" id="PRU00284"/>
    </source>
</evidence>
<dbReference type="PANTHER" id="PTHR32089:SF112">
    <property type="entry name" value="LYSOZYME-LIKE PROTEIN-RELATED"/>
    <property type="match status" value="1"/>
</dbReference>
<keyword evidence="3 8" id="KW-0472">Membrane</keyword>
<feature type="region of interest" description="Disordered" evidence="7">
    <location>
        <begin position="449"/>
        <end position="471"/>
    </location>
</feature>
<dbReference type="PRINTS" id="PR00260">
    <property type="entry name" value="CHEMTRNSDUCR"/>
</dbReference>
<evidence type="ECO:0000256" key="4">
    <source>
        <dbReference type="ARBA" id="ARBA00023224"/>
    </source>
</evidence>
<dbReference type="CDD" id="cd06225">
    <property type="entry name" value="HAMP"/>
    <property type="match status" value="1"/>
</dbReference>
<evidence type="ECO:0000256" key="7">
    <source>
        <dbReference type="SAM" id="MobiDB-lite"/>
    </source>
</evidence>
<dbReference type="SMART" id="SM00283">
    <property type="entry name" value="MA"/>
    <property type="match status" value="1"/>
</dbReference>
<dbReference type="RefSeq" id="WP_307389377.1">
    <property type="nucleotide sequence ID" value="NZ_BAAADK010000009.1"/>
</dbReference>
<dbReference type="InterPro" id="IPR004089">
    <property type="entry name" value="MCPsignal_dom"/>
</dbReference>
<evidence type="ECO:0000256" key="2">
    <source>
        <dbReference type="ARBA" id="ARBA00022475"/>
    </source>
</evidence>
<evidence type="ECO:0000259" key="10">
    <source>
        <dbReference type="PROSITE" id="PS50885"/>
    </source>
</evidence>
<dbReference type="Gene3D" id="6.10.340.10">
    <property type="match status" value="1"/>
</dbReference>
<reference evidence="11 12" key="1">
    <citation type="submission" date="2023-07" db="EMBL/GenBank/DDBJ databases">
        <title>Genomic Encyclopedia of Type Strains, Phase IV (KMG-IV): sequencing the most valuable type-strain genomes for metagenomic binning, comparative biology and taxonomic classification.</title>
        <authorList>
            <person name="Goeker M."/>
        </authorList>
    </citation>
    <scope>NUCLEOTIDE SEQUENCE [LARGE SCALE GENOMIC DNA]</scope>
    <source>
        <strain evidence="11 12">DSM 12751</strain>
    </source>
</reference>
<dbReference type="InterPro" id="IPR003660">
    <property type="entry name" value="HAMP_dom"/>
</dbReference>
<protein>
    <submittedName>
        <fullName evidence="11">Methyl-accepting chemotaxis protein</fullName>
    </submittedName>
</protein>
<evidence type="ECO:0000313" key="11">
    <source>
        <dbReference type="EMBL" id="MDQ0164168.1"/>
    </source>
</evidence>
<evidence type="ECO:0000256" key="5">
    <source>
        <dbReference type="ARBA" id="ARBA00029447"/>
    </source>
</evidence>
<evidence type="ECO:0000256" key="8">
    <source>
        <dbReference type="SAM" id="Phobius"/>
    </source>
</evidence>
<evidence type="ECO:0000259" key="9">
    <source>
        <dbReference type="PROSITE" id="PS50111"/>
    </source>
</evidence>
<keyword evidence="2" id="KW-1003">Cell membrane</keyword>
<dbReference type="SMART" id="SM00304">
    <property type="entry name" value="HAMP"/>
    <property type="match status" value="1"/>
</dbReference>
<dbReference type="PROSITE" id="PS50885">
    <property type="entry name" value="HAMP"/>
    <property type="match status" value="1"/>
</dbReference>
<feature type="transmembrane region" description="Helical" evidence="8">
    <location>
        <begin position="12"/>
        <end position="34"/>
    </location>
</feature>
<evidence type="ECO:0000256" key="1">
    <source>
        <dbReference type="ARBA" id="ARBA00004236"/>
    </source>
</evidence>
<dbReference type="InterPro" id="IPR004090">
    <property type="entry name" value="Chemotax_Me-accpt_rcpt"/>
</dbReference>
<feature type="transmembrane region" description="Helical" evidence="8">
    <location>
        <begin position="173"/>
        <end position="196"/>
    </location>
</feature>
<gene>
    <name evidence="11" type="ORF">J2S11_000067</name>
</gene>